<organism evidence="1 2">
    <name type="scientific">Limimaricola cinnabarinus LL-001</name>
    <dbReference type="NCBI Taxonomy" id="1337093"/>
    <lineage>
        <taxon>Bacteria</taxon>
        <taxon>Pseudomonadati</taxon>
        <taxon>Pseudomonadota</taxon>
        <taxon>Alphaproteobacteria</taxon>
        <taxon>Rhodobacterales</taxon>
        <taxon>Paracoccaceae</taxon>
        <taxon>Limimaricola</taxon>
    </lineage>
</organism>
<evidence type="ECO:0000313" key="1">
    <source>
        <dbReference type="EMBL" id="GAD57505.1"/>
    </source>
</evidence>
<gene>
    <name evidence="1" type="ORF">MBELCI_3557</name>
</gene>
<name>U2Z7S8_9RHOB</name>
<protein>
    <submittedName>
        <fullName evidence="1">Hypotheical conserved protein</fullName>
    </submittedName>
</protein>
<dbReference type="EMBL" id="BATB01000098">
    <property type="protein sequence ID" value="GAD57505.1"/>
    <property type="molecule type" value="Genomic_DNA"/>
</dbReference>
<dbReference type="STRING" id="1337093.MBELCI_3557"/>
<comment type="caution">
    <text evidence="1">The sequence shown here is derived from an EMBL/GenBank/DDBJ whole genome shotgun (WGS) entry which is preliminary data.</text>
</comment>
<dbReference type="Proteomes" id="UP000016566">
    <property type="component" value="Unassembled WGS sequence"/>
</dbReference>
<dbReference type="OrthoDB" id="8720942at2"/>
<keyword evidence="2" id="KW-1185">Reference proteome</keyword>
<sequence length="273" mass="28517">MRIASLACRAHPLRLRLRGGRPFDRVVAEAFAEQGFEAGYLRLHDVGMARIDYVRPAPAPGHGPVAWYSAIRRLAPARIAEAGVHLGRRDGAPFVHGHGLWRGADEDAARMGHLLGPECHLDAGVEAEGWGLRGAMFSVEADAETGFSLFAPQGVADPKDGLANDPAGGLPAVLCALRPHVDLHAGLAEAAARHGLQRARIEGLGSLVGATFADATDLDSLATEMLVTQGEMQAGRARISAAAIGFDGGPSRGLLREGGNAICVTGELLLIGN</sequence>
<dbReference type="SUPFAM" id="SSF117856">
    <property type="entry name" value="AF0104/ALDC/Ptd012-like"/>
    <property type="match status" value="2"/>
</dbReference>
<dbReference type="AlphaFoldDB" id="U2Z7S8"/>
<accession>U2Z7S8</accession>
<dbReference type="Gene3D" id="3.30.1330.80">
    <property type="entry name" value="Hypothetical protein, similar to alpha- acetolactate decarboxylase, domain 2"/>
    <property type="match status" value="1"/>
</dbReference>
<proteinExistence type="predicted"/>
<dbReference type="RefSeq" id="WP_021695603.1">
    <property type="nucleotide sequence ID" value="NZ_BATB01000098.1"/>
</dbReference>
<evidence type="ECO:0000313" key="2">
    <source>
        <dbReference type="Proteomes" id="UP000016566"/>
    </source>
</evidence>
<dbReference type="eggNOG" id="COG1661">
    <property type="taxonomic scope" value="Bacteria"/>
</dbReference>
<reference evidence="1" key="1">
    <citation type="journal article" date="2013" name="Genome Announc.">
        <title>Draft Genome Sequence of Loktanella cinnabarina LL-001T, Isolated from Deep-Sea Floor Sediment.</title>
        <authorList>
            <person name="Nishi S."/>
            <person name="Tsubouchi T."/>
            <person name="Takaki Y."/>
            <person name="Koyanagi R."/>
            <person name="Satoh N."/>
            <person name="Maruyama T."/>
            <person name="Hatada Y."/>
        </authorList>
    </citation>
    <scope>NUCLEOTIDE SEQUENCE [LARGE SCALE GENOMIC DNA]</scope>
    <source>
        <strain evidence="1">LL-001</strain>
    </source>
</reference>